<dbReference type="AlphaFoldDB" id="F4WZZ1"/>
<reference evidence="2" key="1">
    <citation type="submission" date="2011-02" db="EMBL/GenBank/DDBJ databases">
        <title>The genome of the leaf-cutting ant Acromyrmex echinatior suggests key adaptations to social evolution and fungus farming.</title>
        <authorList>
            <person name="Nygaard S."/>
            <person name="Zhang G."/>
        </authorList>
    </citation>
    <scope>NUCLEOTIDE SEQUENCE</scope>
</reference>
<dbReference type="EMBL" id="GL888482">
    <property type="protein sequence ID" value="EGI60234.1"/>
    <property type="molecule type" value="Genomic_DNA"/>
</dbReference>
<protein>
    <submittedName>
        <fullName evidence="2">Uncharacterized protein</fullName>
    </submittedName>
</protein>
<dbReference type="OrthoDB" id="8195432at2759"/>
<feature type="region of interest" description="Disordered" evidence="1">
    <location>
        <begin position="27"/>
        <end position="48"/>
    </location>
</feature>
<proteinExistence type="predicted"/>
<organism evidence="3">
    <name type="scientific">Acromyrmex echinatior</name>
    <name type="common">Panamanian leafcutter ant</name>
    <name type="synonym">Acromyrmex octospinosus echinatior</name>
    <dbReference type="NCBI Taxonomy" id="103372"/>
    <lineage>
        <taxon>Eukaryota</taxon>
        <taxon>Metazoa</taxon>
        <taxon>Ecdysozoa</taxon>
        <taxon>Arthropoda</taxon>
        <taxon>Hexapoda</taxon>
        <taxon>Insecta</taxon>
        <taxon>Pterygota</taxon>
        <taxon>Neoptera</taxon>
        <taxon>Endopterygota</taxon>
        <taxon>Hymenoptera</taxon>
        <taxon>Apocrita</taxon>
        <taxon>Aculeata</taxon>
        <taxon>Formicoidea</taxon>
        <taxon>Formicidae</taxon>
        <taxon>Myrmicinae</taxon>
        <taxon>Acromyrmex</taxon>
    </lineage>
</organism>
<feature type="region of interest" description="Disordered" evidence="1">
    <location>
        <begin position="288"/>
        <end position="309"/>
    </location>
</feature>
<feature type="compositionally biased region" description="Low complexity" evidence="1">
    <location>
        <begin position="30"/>
        <end position="42"/>
    </location>
</feature>
<accession>F4WZZ1</accession>
<dbReference type="Proteomes" id="UP000007755">
    <property type="component" value="Unassembled WGS sequence"/>
</dbReference>
<evidence type="ECO:0000313" key="3">
    <source>
        <dbReference type="Proteomes" id="UP000007755"/>
    </source>
</evidence>
<sequence length="430" mass="46819">MLNPGLTSLSEQAWRESTCRPARRNVDSCRSLTSPTSSRLPTQPIGHAPSCEDISSFLSGSLDGRMRGGGETSLWSNTRNAALRQSEKLFLRWRWVEATEEMTVGWPRGAAIKIPPETRGQVVNRLRSAVAEHFASRLLNKPDLAHDVGRPMINAVGDAVRYQRETLCALSLRHPFRRDTAEAQHCPAPPLEGYSPSRGSAVMCLPMNAASPSIGDSLGECSSVGHPIASPAAIKRPIDWWRRLEIRISAVPQQRNRGNSPFRAQHHPTARSKIVANSAAPNATTTITTARKSGKAAATRKSPTTATVSKPRVLSAEIVAYQGDPASRLAKRGQTSTSSISPPAENITGRPRGSRTSMSAKEKCGEGIYKKLPANIENPISTRTECKQLTCQLRRAKARWERVSQHSPLKGIILSSSVEEGTPVGVRKLR</sequence>
<gene>
    <name evidence="2" type="ORF">G5I_11569</name>
</gene>
<dbReference type="InParanoid" id="F4WZZ1"/>
<feature type="region of interest" description="Disordered" evidence="1">
    <location>
        <begin position="327"/>
        <end position="362"/>
    </location>
</feature>
<evidence type="ECO:0000256" key="1">
    <source>
        <dbReference type="SAM" id="MobiDB-lite"/>
    </source>
</evidence>
<name>F4WZZ1_ACREC</name>
<keyword evidence="3" id="KW-1185">Reference proteome</keyword>
<evidence type="ECO:0000313" key="2">
    <source>
        <dbReference type="EMBL" id="EGI60234.1"/>
    </source>
</evidence>